<dbReference type="GO" id="GO:0016301">
    <property type="term" value="F:kinase activity"/>
    <property type="evidence" value="ECO:0007669"/>
    <property type="project" value="UniProtKB-KW"/>
</dbReference>
<comment type="catalytic activity">
    <reaction evidence="1">
        <text>ATP + protein L-histidine = ADP + protein N-phospho-L-histidine.</text>
        <dbReference type="EC" id="2.7.13.3"/>
    </reaction>
</comment>
<dbReference type="SUPFAM" id="SSF55874">
    <property type="entry name" value="ATPase domain of HSP90 chaperone/DNA topoisomerase II/histidine kinase"/>
    <property type="match status" value="1"/>
</dbReference>
<evidence type="ECO:0000256" key="8">
    <source>
        <dbReference type="ARBA" id="ARBA00022777"/>
    </source>
</evidence>
<keyword evidence="8 16" id="KW-0418">Kinase</keyword>
<keyword evidence="11" id="KW-0902">Two-component regulatory system</keyword>
<evidence type="ECO:0000256" key="9">
    <source>
        <dbReference type="ARBA" id="ARBA00022840"/>
    </source>
</evidence>
<dbReference type="SMART" id="SM00388">
    <property type="entry name" value="HisKA"/>
    <property type="match status" value="1"/>
</dbReference>
<dbReference type="InterPro" id="IPR003661">
    <property type="entry name" value="HisK_dim/P_dom"/>
</dbReference>
<organism evidence="16 17">
    <name type="scientific">Bordetella bronchialis</name>
    <dbReference type="NCBI Taxonomy" id="463025"/>
    <lineage>
        <taxon>Bacteria</taxon>
        <taxon>Pseudomonadati</taxon>
        <taxon>Pseudomonadota</taxon>
        <taxon>Betaproteobacteria</taxon>
        <taxon>Burkholderiales</taxon>
        <taxon>Alcaligenaceae</taxon>
        <taxon>Bordetella</taxon>
    </lineage>
</organism>
<sequence>MTLQRRLIIAVLLAAPLAWVLTIAGTYWRARHEINELYDTDMLRLAQQTLAVARLLPPDAPAPASSPSPSGAVGAAAGAATAPARSRVPALLSLPSPARSAGEGDADMGAAEPQTWSVAIWGASSEPLVLDPHARQFPRDAARQGFVETTIDATPWRLYYMDDPDSGTRVAVGQRVGERDELVIAYIASQVLPWAVSLPVLIALLIYAVRRALKPVRELSGLLERRDPDDDRLLPTHNTPGELQRLVQAMNGLLLRVSSLIEQERRLTADAAHELRTPLAALRAQWDVARRTDDPAERREVQASVTRGLERLDRLVVQLLTMARLDSTRHVGFGSAIDWRGVADQAVSDCLWIANRRDIDIEIEWPSHGEAPLPIAGDMDALVIMLRNIVDNAVRYGPRHSRVRLTFTGSRIFVDDQGPGMPPELLARMGDRFLRAAGNEESGSGLGVSIARRIAQNHGLALQFSMRDGAGDLGPGLRCTVLRGA</sequence>
<keyword evidence="4" id="KW-0597">Phosphoprotein</keyword>
<dbReference type="PRINTS" id="PR00344">
    <property type="entry name" value="BCTRLSENSOR"/>
</dbReference>
<keyword evidence="17" id="KW-1185">Reference proteome</keyword>
<dbReference type="InterPro" id="IPR050428">
    <property type="entry name" value="TCS_sensor_his_kinase"/>
</dbReference>
<accession>A0ABM6CT66</accession>
<dbReference type="Pfam" id="PF02518">
    <property type="entry name" value="HATPase_c"/>
    <property type="match status" value="1"/>
</dbReference>
<dbReference type="SMART" id="SM00387">
    <property type="entry name" value="HATPase_c"/>
    <property type="match status" value="1"/>
</dbReference>
<dbReference type="PROSITE" id="PS50109">
    <property type="entry name" value="HIS_KIN"/>
    <property type="match status" value="1"/>
</dbReference>
<reference evidence="16 17" key="1">
    <citation type="submission" date="2016-06" db="EMBL/GenBank/DDBJ databases">
        <title>Complete genome sequences of Bordetella bronchialis and Bordetella flabilis.</title>
        <authorList>
            <person name="LiPuma J.J."/>
            <person name="Spilker T."/>
        </authorList>
    </citation>
    <scope>NUCLEOTIDE SEQUENCE [LARGE SCALE GENOMIC DNA]</scope>
    <source>
        <strain evidence="16 17">AU3182</strain>
    </source>
</reference>
<name>A0ABM6CT66_9BORD</name>
<dbReference type="Pfam" id="PF00512">
    <property type="entry name" value="HisKA"/>
    <property type="match status" value="1"/>
</dbReference>
<evidence type="ECO:0000256" key="7">
    <source>
        <dbReference type="ARBA" id="ARBA00022741"/>
    </source>
</evidence>
<keyword evidence="12" id="KW-0472">Membrane</keyword>
<dbReference type="InterPro" id="IPR003594">
    <property type="entry name" value="HATPase_dom"/>
</dbReference>
<dbReference type="PANTHER" id="PTHR45436:SF14">
    <property type="entry name" value="SENSOR PROTEIN QSEC"/>
    <property type="match status" value="1"/>
</dbReference>
<comment type="subcellular location">
    <subcellularLocation>
        <location evidence="2">Membrane</location>
        <topology evidence="2">Multi-pass membrane protein</topology>
    </subcellularLocation>
</comment>
<evidence type="ECO:0000256" key="11">
    <source>
        <dbReference type="ARBA" id="ARBA00023012"/>
    </source>
</evidence>
<dbReference type="EC" id="2.7.13.3" evidence="3"/>
<evidence type="ECO:0000313" key="16">
    <source>
        <dbReference type="EMBL" id="ANN67211.1"/>
    </source>
</evidence>
<dbReference type="InterPro" id="IPR036890">
    <property type="entry name" value="HATPase_C_sf"/>
</dbReference>
<dbReference type="InterPro" id="IPR005467">
    <property type="entry name" value="His_kinase_dom"/>
</dbReference>
<dbReference type="EMBL" id="CP016170">
    <property type="protein sequence ID" value="ANN67211.1"/>
    <property type="molecule type" value="Genomic_DNA"/>
</dbReference>
<evidence type="ECO:0000256" key="5">
    <source>
        <dbReference type="ARBA" id="ARBA00022679"/>
    </source>
</evidence>
<evidence type="ECO:0000313" key="17">
    <source>
        <dbReference type="Proteomes" id="UP000091897"/>
    </source>
</evidence>
<evidence type="ECO:0000256" key="2">
    <source>
        <dbReference type="ARBA" id="ARBA00004141"/>
    </source>
</evidence>
<gene>
    <name evidence="16" type="ORF">BAU06_13710</name>
</gene>
<keyword evidence="9" id="KW-0067">ATP-binding</keyword>
<protein>
    <recommendedName>
        <fullName evidence="3">histidine kinase</fullName>
        <ecNumber evidence="3">2.7.13.3</ecNumber>
    </recommendedName>
</protein>
<dbReference type="InterPro" id="IPR004358">
    <property type="entry name" value="Sig_transdc_His_kin-like_C"/>
</dbReference>
<dbReference type="InterPro" id="IPR003660">
    <property type="entry name" value="HAMP_dom"/>
</dbReference>
<evidence type="ECO:0000256" key="4">
    <source>
        <dbReference type="ARBA" id="ARBA00022553"/>
    </source>
</evidence>
<feature type="region of interest" description="Disordered" evidence="13">
    <location>
        <begin position="57"/>
        <end position="78"/>
    </location>
</feature>
<keyword evidence="5" id="KW-0808">Transferase</keyword>
<dbReference type="CDD" id="cd00082">
    <property type="entry name" value="HisKA"/>
    <property type="match status" value="1"/>
</dbReference>
<feature type="domain" description="HAMP" evidence="15">
    <location>
        <begin position="210"/>
        <end position="262"/>
    </location>
</feature>
<dbReference type="RefSeq" id="WP_066349954.1">
    <property type="nucleotide sequence ID" value="NZ_CBCSFJ010000006.1"/>
</dbReference>
<evidence type="ECO:0000259" key="14">
    <source>
        <dbReference type="PROSITE" id="PS50109"/>
    </source>
</evidence>
<feature type="compositionally biased region" description="Low complexity" evidence="13">
    <location>
        <begin position="67"/>
        <end position="78"/>
    </location>
</feature>
<dbReference type="InterPro" id="IPR036097">
    <property type="entry name" value="HisK_dim/P_sf"/>
</dbReference>
<keyword evidence="10" id="KW-1133">Transmembrane helix</keyword>
<dbReference type="SUPFAM" id="SSF47384">
    <property type="entry name" value="Homodimeric domain of signal transducing histidine kinase"/>
    <property type="match status" value="1"/>
</dbReference>
<evidence type="ECO:0000256" key="10">
    <source>
        <dbReference type="ARBA" id="ARBA00022989"/>
    </source>
</evidence>
<feature type="domain" description="Histidine kinase" evidence="14">
    <location>
        <begin position="270"/>
        <end position="471"/>
    </location>
</feature>
<evidence type="ECO:0000256" key="6">
    <source>
        <dbReference type="ARBA" id="ARBA00022692"/>
    </source>
</evidence>
<evidence type="ECO:0000259" key="15">
    <source>
        <dbReference type="PROSITE" id="PS50885"/>
    </source>
</evidence>
<dbReference type="Proteomes" id="UP000091897">
    <property type="component" value="Chromosome"/>
</dbReference>
<evidence type="ECO:0000256" key="1">
    <source>
        <dbReference type="ARBA" id="ARBA00000085"/>
    </source>
</evidence>
<keyword evidence="7" id="KW-0547">Nucleotide-binding</keyword>
<dbReference type="Gene3D" id="1.10.287.130">
    <property type="match status" value="1"/>
</dbReference>
<dbReference type="Gene3D" id="1.20.5.1040">
    <property type="entry name" value="Sensor protein qsec"/>
    <property type="match status" value="2"/>
</dbReference>
<evidence type="ECO:0000256" key="12">
    <source>
        <dbReference type="ARBA" id="ARBA00023136"/>
    </source>
</evidence>
<evidence type="ECO:0000256" key="13">
    <source>
        <dbReference type="SAM" id="MobiDB-lite"/>
    </source>
</evidence>
<evidence type="ECO:0000256" key="3">
    <source>
        <dbReference type="ARBA" id="ARBA00012438"/>
    </source>
</evidence>
<dbReference type="Gene3D" id="3.30.565.10">
    <property type="entry name" value="Histidine kinase-like ATPase, C-terminal domain"/>
    <property type="match status" value="1"/>
</dbReference>
<dbReference type="PANTHER" id="PTHR45436">
    <property type="entry name" value="SENSOR HISTIDINE KINASE YKOH"/>
    <property type="match status" value="1"/>
</dbReference>
<dbReference type="PROSITE" id="PS50885">
    <property type="entry name" value="HAMP"/>
    <property type="match status" value="1"/>
</dbReference>
<proteinExistence type="predicted"/>
<keyword evidence="6" id="KW-0812">Transmembrane</keyword>